<dbReference type="AlphaFoldDB" id="A0A2S0Q5K0"/>
<evidence type="ECO:0000259" key="1">
    <source>
        <dbReference type="Pfam" id="PF15919"/>
    </source>
</evidence>
<protein>
    <recommendedName>
        <fullName evidence="1">HicB-like antitoxin of toxin-antitoxin system domain-containing protein</fullName>
    </recommendedName>
</protein>
<dbReference type="Proteomes" id="UP000244056">
    <property type="component" value="Chromosome"/>
</dbReference>
<feature type="domain" description="HicB-like antitoxin of toxin-antitoxin system" evidence="1">
    <location>
        <begin position="38"/>
        <end position="83"/>
    </location>
</feature>
<dbReference type="InterPro" id="IPR035069">
    <property type="entry name" value="TTHA1013/TTHA0281-like"/>
</dbReference>
<dbReference type="PANTHER" id="PTHR34504">
    <property type="entry name" value="ANTITOXIN HICB"/>
    <property type="match status" value="1"/>
</dbReference>
<dbReference type="KEGG" id="nsp:BMF81_00404"/>
<dbReference type="RefSeq" id="WP_006194259.1">
    <property type="nucleotide sequence ID" value="NZ_CAWNZE010000001.1"/>
</dbReference>
<dbReference type="GeneID" id="78015811"/>
<sequence>MKELTNVKAQISSDVLNLKKTSKKNAMKFQVIFTYDSEYLGYVAEVPELPGCVSQGKTLDEAIENIKDAIKGYLHVLEKHGKPYVPKESQSFVGEVLV</sequence>
<name>A0A2S0Q5K0_NODSP</name>
<accession>A0A2S0Q5K0</accession>
<evidence type="ECO:0000313" key="2">
    <source>
        <dbReference type="EMBL" id="AVZ29648.1"/>
    </source>
</evidence>
<evidence type="ECO:0000313" key="3">
    <source>
        <dbReference type="Proteomes" id="UP000244056"/>
    </source>
</evidence>
<dbReference type="Pfam" id="PF15919">
    <property type="entry name" value="HicB_lk_antitox"/>
    <property type="match status" value="1"/>
</dbReference>
<dbReference type="PANTHER" id="PTHR34504:SF2">
    <property type="entry name" value="UPF0150 PROTEIN SSL0259"/>
    <property type="match status" value="1"/>
</dbReference>
<proteinExistence type="predicted"/>
<dbReference type="InterPro" id="IPR031807">
    <property type="entry name" value="HicB-like"/>
</dbReference>
<organism evidence="2 3">
    <name type="scientific">Nodularia spumigena UHCC 0039</name>
    <dbReference type="NCBI Taxonomy" id="1914872"/>
    <lineage>
        <taxon>Bacteria</taxon>
        <taxon>Bacillati</taxon>
        <taxon>Cyanobacteriota</taxon>
        <taxon>Cyanophyceae</taxon>
        <taxon>Nostocales</taxon>
        <taxon>Nodulariaceae</taxon>
        <taxon>Nodularia</taxon>
    </lineage>
</organism>
<dbReference type="InterPro" id="IPR051404">
    <property type="entry name" value="TA_system_antitoxin"/>
</dbReference>
<dbReference type="EMBL" id="CP020114">
    <property type="protein sequence ID" value="AVZ29648.1"/>
    <property type="molecule type" value="Genomic_DNA"/>
</dbReference>
<gene>
    <name evidence="2" type="ORF">BMF81_00404</name>
</gene>
<reference evidence="2 3" key="1">
    <citation type="submission" date="2017-03" db="EMBL/GenBank/DDBJ databases">
        <title>Comparative genomics of the toxic Baltic Sea cyanobacteria Nodularia spumigena UHCC 0039 and its response on varying salinity.</title>
        <authorList>
            <person name="Teikari J.E."/>
        </authorList>
    </citation>
    <scope>NUCLEOTIDE SEQUENCE [LARGE SCALE GENOMIC DNA]</scope>
    <source>
        <strain evidence="2 3">UHCC 0039</strain>
    </source>
</reference>
<dbReference type="SUPFAM" id="SSF143100">
    <property type="entry name" value="TTHA1013/TTHA0281-like"/>
    <property type="match status" value="1"/>
</dbReference>
<dbReference type="Gene3D" id="3.30.160.250">
    <property type="match status" value="1"/>
</dbReference>